<accession>A0ABR2T3A6</accession>
<name>A0ABR2T3A6_9ROSI</name>
<dbReference type="PANTHER" id="PTHR33738">
    <property type="entry name" value="EMB|CAB82975.1"/>
    <property type="match status" value="1"/>
</dbReference>
<proteinExistence type="predicted"/>
<evidence type="ECO:0000313" key="1">
    <source>
        <dbReference type="EMBL" id="KAK9031960.1"/>
    </source>
</evidence>
<dbReference type="EMBL" id="JBBPBN010000009">
    <property type="protein sequence ID" value="KAK9031960.1"/>
    <property type="molecule type" value="Genomic_DNA"/>
</dbReference>
<keyword evidence="2" id="KW-1185">Reference proteome</keyword>
<evidence type="ECO:0000313" key="2">
    <source>
        <dbReference type="Proteomes" id="UP001396334"/>
    </source>
</evidence>
<protein>
    <submittedName>
        <fullName evidence="1">Uncharacterized protein</fullName>
    </submittedName>
</protein>
<reference evidence="1 2" key="1">
    <citation type="journal article" date="2024" name="G3 (Bethesda)">
        <title>Genome assembly of Hibiscus sabdariffa L. provides insights into metabolisms of medicinal natural products.</title>
        <authorList>
            <person name="Kim T."/>
        </authorList>
    </citation>
    <scope>NUCLEOTIDE SEQUENCE [LARGE SCALE GENOMIC DNA]</scope>
    <source>
        <strain evidence="1">TK-2024</strain>
        <tissue evidence="1">Old leaves</tissue>
    </source>
</reference>
<organism evidence="1 2">
    <name type="scientific">Hibiscus sabdariffa</name>
    <name type="common">roselle</name>
    <dbReference type="NCBI Taxonomy" id="183260"/>
    <lineage>
        <taxon>Eukaryota</taxon>
        <taxon>Viridiplantae</taxon>
        <taxon>Streptophyta</taxon>
        <taxon>Embryophyta</taxon>
        <taxon>Tracheophyta</taxon>
        <taxon>Spermatophyta</taxon>
        <taxon>Magnoliopsida</taxon>
        <taxon>eudicotyledons</taxon>
        <taxon>Gunneridae</taxon>
        <taxon>Pentapetalae</taxon>
        <taxon>rosids</taxon>
        <taxon>malvids</taxon>
        <taxon>Malvales</taxon>
        <taxon>Malvaceae</taxon>
        <taxon>Malvoideae</taxon>
        <taxon>Hibiscus</taxon>
    </lineage>
</organism>
<gene>
    <name evidence="1" type="ORF">V6N11_056245</name>
</gene>
<sequence length="208" mass="22532">MENKKHVAVAVAVAGSSSPLDHLLSPRDPSSPSSTSAILGSIFPPPPKVPGIGGSWSWDNYQGKSGSVLLLDVLAHFHPLFWWLNFAHADDGHGHGGTTTNKDKSSSIYHNETVEPSYLSSSIYYGGQENYSPFNKATIKKEDDPNGNNSSGDGASRGNWWQGMILFNSPTNAYFSITYSLDYSRLTLLLASFSKLPTQMLQGVYSDG</sequence>
<dbReference type="Proteomes" id="UP001396334">
    <property type="component" value="Unassembled WGS sequence"/>
</dbReference>
<comment type="caution">
    <text evidence="1">The sequence shown here is derived from an EMBL/GenBank/DDBJ whole genome shotgun (WGS) entry which is preliminary data.</text>
</comment>
<dbReference type="PANTHER" id="PTHR33738:SF21">
    <property type="entry name" value="TPRXL"/>
    <property type="match status" value="1"/>
</dbReference>